<dbReference type="GO" id="GO:0006508">
    <property type="term" value="P:proteolysis"/>
    <property type="evidence" value="ECO:0007669"/>
    <property type="project" value="UniProtKB-KW"/>
</dbReference>
<dbReference type="Gene3D" id="2.30.42.10">
    <property type="match status" value="1"/>
</dbReference>
<keyword evidence="5 11" id="KW-0812">Transmembrane</keyword>
<dbReference type="InterPro" id="IPR036034">
    <property type="entry name" value="PDZ_sf"/>
</dbReference>
<feature type="transmembrane region" description="Helical" evidence="11">
    <location>
        <begin position="359"/>
        <end position="392"/>
    </location>
</feature>
<reference evidence="13 14" key="1">
    <citation type="submission" date="2016-11" db="EMBL/GenBank/DDBJ databases">
        <authorList>
            <person name="Varghese N."/>
            <person name="Submissions S."/>
        </authorList>
    </citation>
    <scope>NUCLEOTIDE SEQUENCE [LARGE SCALE GENOMIC DNA]</scope>
    <source>
        <strain evidence="13 14">DSM 19027</strain>
    </source>
</reference>
<protein>
    <recommendedName>
        <fullName evidence="11">Zinc metalloprotease</fullName>
        <ecNumber evidence="11">3.4.24.-</ecNumber>
    </recommendedName>
</protein>
<dbReference type="InterPro" id="IPR008915">
    <property type="entry name" value="Peptidase_M50"/>
</dbReference>
<evidence type="ECO:0000256" key="4">
    <source>
        <dbReference type="ARBA" id="ARBA00022670"/>
    </source>
</evidence>
<evidence type="ECO:0000256" key="10">
    <source>
        <dbReference type="ARBA" id="ARBA00023136"/>
    </source>
</evidence>
<keyword evidence="11" id="KW-0479">Metal-binding</keyword>
<dbReference type="NCBIfam" id="TIGR00054">
    <property type="entry name" value="RIP metalloprotease RseP"/>
    <property type="match status" value="1"/>
</dbReference>
<accession>A0A1M6GH89</accession>
<keyword evidence="6 11" id="KW-0378">Hydrolase</keyword>
<dbReference type="PANTHER" id="PTHR42837:SF2">
    <property type="entry name" value="MEMBRANE METALLOPROTEASE ARASP2, CHLOROPLASTIC-RELATED"/>
    <property type="match status" value="1"/>
</dbReference>
<dbReference type="PANTHER" id="PTHR42837">
    <property type="entry name" value="REGULATOR OF SIGMA-E PROTEASE RSEP"/>
    <property type="match status" value="1"/>
</dbReference>
<keyword evidence="8 11" id="KW-1133">Transmembrane helix</keyword>
<evidence type="ECO:0000313" key="14">
    <source>
        <dbReference type="Proteomes" id="UP000324781"/>
    </source>
</evidence>
<keyword evidence="7 11" id="KW-0862">Zinc</keyword>
<dbReference type="OrthoDB" id="9782003at2"/>
<dbReference type="Pfam" id="PF02163">
    <property type="entry name" value="Peptidase_M50"/>
    <property type="match status" value="1"/>
</dbReference>
<evidence type="ECO:0000256" key="9">
    <source>
        <dbReference type="ARBA" id="ARBA00023049"/>
    </source>
</evidence>
<proteinExistence type="inferred from homology"/>
<gene>
    <name evidence="13" type="ORF">SAMN05444373_102410</name>
</gene>
<evidence type="ECO:0000313" key="13">
    <source>
        <dbReference type="EMBL" id="SHJ09319.1"/>
    </source>
</evidence>
<dbReference type="InterPro" id="IPR041489">
    <property type="entry name" value="PDZ_6"/>
</dbReference>
<dbReference type="SMART" id="SM00228">
    <property type="entry name" value="PDZ"/>
    <property type="match status" value="1"/>
</dbReference>
<evidence type="ECO:0000256" key="2">
    <source>
        <dbReference type="ARBA" id="ARBA00004141"/>
    </source>
</evidence>
<evidence type="ECO:0000256" key="6">
    <source>
        <dbReference type="ARBA" id="ARBA00022801"/>
    </source>
</evidence>
<feature type="transmembrane region" description="Helical" evidence="11">
    <location>
        <begin position="404"/>
        <end position="424"/>
    </location>
</feature>
<feature type="transmembrane region" description="Helical" evidence="11">
    <location>
        <begin position="88"/>
        <end position="111"/>
    </location>
</feature>
<dbReference type="CDD" id="cd06163">
    <property type="entry name" value="S2P-M50_PDZ_RseP-like"/>
    <property type="match status" value="1"/>
</dbReference>
<dbReference type="EMBL" id="FQZP01000024">
    <property type="protein sequence ID" value="SHJ09319.1"/>
    <property type="molecule type" value="Genomic_DNA"/>
</dbReference>
<evidence type="ECO:0000256" key="1">
    <source>
        <dbReference type="ARBA" id="ARBA00001947"/>
    </source>
</evidence>
<dbReference type="GO" id="GO:0004222">
    <property type="term" value="F:metalloendopeptidase activity"/>
    <property type="evidence" value="ECO:0007669"/>
    <property type="project" value="InterPro"/>
</dbReference>
<evidence type="ECO:0000256" key="3">
    <source>
        <dbReference type="ARBA" id="ARBA00007931"/>
    </source>
</evidence>
<keyword evidence="9 11" id="KW-0482">Metalloprotease</keyword>
<comment type="similarity">
    <text evidence="3 11">Belongs to the peptidase M50B family.</text>
</comment>
<feature type="domain" description="PDZ" evidence="12">
    <location>
        <begin position="195"/>
        <end position="268"/>
    </location>
</feature>
<dbReference type="SUPFAM" id="SSF50156">
    <property type="entry name" value="PDZ domain-like"/>
    <property type="match status" value="2"/>
</dbReference>
<evidence type="ECO:0000256" key="8">
    <source>
        <dbReference type="ARBA" id="ARBA00022989"/>
    </source>
</evidence>
<dbReference type="InterPro" id="IPR001478">
    <property type="entry name" value="PDZ"/>
</dbReference>
<dbReference type="InterPro" id="IPR004387">
    <property type="entry name" value="Pept_M50_Zn"/>
</dbReference>
<evidence type="ECO:0000256" key="11">
    <source>
        <dbReference type="RuleBase" id="RU362031"/>
    </source>
</evidence>
<keyword evidence="4 13" id="KW-0645">Protease</keyword>
<keyword evidence="14" id="KW-1185">Reference proteome</keyword>
<evidence type="ECO:0000256" key="5">
    <source>
        <dbReference type="ARBA" id="ARBA00022692"/>
    </source>
</evidence>
<feature type="transmembrane region" description="Helical" evidence="11">
    <location>
        <begin position="297"/>
        <end position="323"/>
    </location>
</feature>
<dbReference type="RefSeq" id="WP_149678746.1">
    <property type="nucleotide sequence ID" value="NZ_FQZP01000024.1"/>
</dbReference>
<evidence type="ECO:0000259" key="12">
    <source>
        <dbReference type="SMART" id="SM00228"/>
    </source>
</evidence>
<dbReference type="Pfam" id="PF17820">
    <property type="entry name" value="PDZ_6"/>
    <property type="match status" value="1"/>
</dbReference>
<dbReference type="GO" id="GO:0016020">
    <property type="term" value="C:membrane"/>
    <property type="evidence" value="ECO:0007669"/>
    <property type="project" value="UniProtKB-SubCell"/>
</dbReference>
<organism evidence="13 14">
    <name type="scientific">Thermoclostridium caenicola</name>
    <dbReference type="NCBI Taxonomy" id="659425"/>
    <lineage>
        <taxon>Bacteria</taxon>
        <taxon>Bacillati</taxon>
        <taxon>Bacillota</taxon>
        <taxon>Clostridia</taxon>
        <taxon>Eubacteriales</taxon>
        <taxon>Oscillospiraceae</taxon>
        <taxon>Thermoclostridium</taxon>
    </lineage>
</organism>
<comment type="cofactor">
    <cofactor evidence="1 11">
        <name>Zn(2+)</name>
        <dbReference type="ChEBI" id="CHEBI:29105"/>
    </cofactor>
</comment>
<evidence type="ECO:0000256" key="7">
    <source>
        <dbReference type="ARBA" id="ARBA00022833"/>
    </source>
</evidence>
<dbReference type="Proteomes" id="UP000324781">
    <property type="component" value="Unassembled WGS sequence"/>
</dbReference>
<keyword evidence="10 11" id="KW-0472">Membrane</keyword>
<dbReference type="EC" id="3.4.24.-" evidence="11"/>
<dbReference type="AlphaFoldDB" id="A0A1M6GH89"/>
<name>A0A1M6GH89_9FIRM</name>
<dbReference type="GO" id="GO:0046872">
    <property type="term" value="F:metal ion binding"/>
    <property type="evidence" value="ECO:0007669"/>
    <property type="project" value="UniProtKB-KW"/>
</dbReference>
<sequence length="432" mass="47390">MGILVALVALSFLILIHELGHFMAAKAVGIKVLEFSIFMGPKLFSFRRGETQYSLRLIPMGGYVKLEGQDEASDDSRSFSKQAIWKRALVIGAGPFMNILLAFVLAIGVLASAGYTTNRIAYLGENSPLKAAGVEVGDRLISYAGRRLFEPGSDISILLYAENGAPKEIVYEDADTGERITRTVTPARTQTVWRLGFTAVVNEKGEGTNEIQMIEDNSPLRAAGVRRGDIVVKVDGIPVSNTREIQQVLNVTRPDKEAPLTIEVLRDGKTLVFENIKPYAYSAYTLDMRFERQKGNFFGTIGAAWNFSVSTIRNVFVTLGWLFNGTVSFRELSGPVGIIGSVGSVVQEKQPVSDIILNLVYLSAFISINLGVMNLLPIPALDGSILLILLIEKIRGKPMPQEKVGLISMIGFMLLIGLLIATLFNDIPRWFL</sequence>
<comment type="subcellular location">
    <subcellularLocation>
        <location evidence="2">Membrane</location>
        <topology evidence="2">Multi-pass membrane protein</topology>
    </subcellularLocation>
</comment>